<keyword evidence="7 15" id="KW-0812">Transmembrane</keyword>
<evidence type="ECO:0000256" key="6">
    <source>
        <dbReference type="ARBA" id="ARBA00022679"/>
    </source>
</evidence>
<evidence type="ECO:0000256" key="7">
    <source>
        <dbReference type="ARBA" id="ARBA00022692"/>
    </source>
</evidence>
<dbReference type="PANTHER" id="PTHR34220">
    <property type="entry name" value="SENSOR HISTIDINE KINASE YPDA"/>
    <property type="match status" value="1"/>
</dbReference>
<evidence type="ECO:0000256" key="10">
    <source>
        <dbReference type="ARBA" id="ARBA00022840"/>
    </source>
</evidence>
<dbReference type="InterPro" id="IPR005467">
    <property type="entry name" value="His_kinase_dom"/>
</dbReference>
<comment type="catalytic activity">
    <reaction evidence="1">
        <text>ATP + protein L-histidine = ADP + protein N-phospho-L-histidine.</text>
        <dbReference type="EC" id="2.7.13.3"/>
    </reaction>
</comment>
<keyword evidence="8" id="KW-0547">Nucleotide-binding</keyword>
<protein>
    <recommendedName>
        <fullName evidence="3">histidine kinase</fullName>
        <ecNumber evidence="3">2.7.13.3</ecNumber>
    </recommendedName>
</protein>
<dbReference type="InterPro" id="IPR004358">
    <property type="entry name" value="Sig_transdc_His_kin-like_C"/>
</dbReference>
<dbReference type="RefSeq" id="WP_193734952.1">
    <property type="nucleotide sequence ID" value="NZ_CP063304.1"/>
</dbReference>
<feature type="transmembrane region" description="Helical" evidence="15">
    <location>
        <begin position="25"/>
        <end position="48"/>
    </location>
</feature>
<dbReference type="SMART" id="SM00387">
    <property type="entry name" value="HATPase_c"/>
    <property type="match status" value="1"/>
</dbReference>
<gene>
    <name evidence="17" type="ORF">INP51_11300</name>
</gene>
<evidence type="ECO:0000256" key="2">
    <source>
        <dbReference type="ARBA" id="ARBA00004651"/>
    </source>
</evidence>
<accession>A0A7M2RGX7</accession>
<evidence type="ECO:0000256" key="11">
    <source>
        <dbReference type="ARBA" id="ARBA00022989"/>
    </source>
</evidence>
<keyword evidence="12" id="KW-0902">Two-component regulatory system</keyword>
<evidence type="ECO:0000256" key="3">
    <source>
        <dbReference type="ARBA" id="ARBA00012438"/>
    </source>
</evidence>
<dbReference type="PANTHER" id="PTHR34220:SF11">
    <property type="entry name" value="SENSOR PROTEIN KINASE HPTS"/>
    <property type="match status" value="1"/>
</dbReference>
<evidence type="ECO:0000256" key="9">
    <source>
        <dbReference type="ARBA" id="ARBA00022777"/>
    </source>
</evidence>
<evidence type="ECO:0000313" key="18">
    <source>
        <dbReference type="Proteomes" id="UP000593601"/>
    </source>
</evidence>
<organism evidence="17 18">
    <name type="scientific">Blautia liquoris</name>
    <dbReference type="NCBI Taxonomy" id="2779518"/>
    <lineage>
        <taxon>Bacteria</taxon>
        <taxon>Bacillati</taxon>
        <taxon>Bacillota</taxon>
        <taxon>Clostridia</taxon>
        <taxon>Lachnospirales</taxon>
        <taxon>Lachnospiraceae</taxon>
        <taxon>Blautia</taxon>
    </lineage>
</organism>
<dbReference type="PROSITE" id="PS50109">
    <property type="entry name" value="HIS_KIN"/>
    <property type="match status" value="1"/>
</dbReference>
<keyword evidence="9 17" id="KW-0418">Kinase</keyword>
<evidence type="ECO:0000256" key="14">
    <source>
        <dbReference type="SAM" id="Coils"/>
    </source>
</evidence>
<dbReference type="GO" id="GO:0000155">
    <property type="term" value="F:phosphorelay sensor kinase activity"/>
    <property type="evidence" value="ECO:0007669"/>
    <property type="project" value="InterPro"/>
</dbReference>
<evidence type="ECO:0000256" key="12">
    <source>
        <dbReference type="ARBA" id="ARBA00023012"/>
    </source>
</evidence>
<evidence type="ECO:0000256" key="5">
    <source>
        <dbReference type="ARBA" id="ARBA00022553"/>
    </source>
</evidence>
<dbReference type="Proteomes" id="UP000593601">
    <property type="component" value="Chromosome"/>
</dbReference>
<dbReference type="EC" id="2.7.13.3" evidence="3"/>
<keyword evidence="4" id="KW-1003">Cell membrane</keyword>
<feature type="transmembrane region" description="Helical" evidence="15">
    <location>
        <begin position="301"/>
        <end position="323"/>
    </location>
</feature>
<dbReference type="Gene3D" id="6.10.340.10">
    <property type="match status" value="1"/>
</dbReference>
<proteinExistence type="predicted"/>
<evidence type="ECO:0000256" key="13">
    <source>
        <dbReference type="ARBA" id="ARBA00023136"/>
    </source>
</evidence>
<dbReference type="InterPro" id="IPR010559">
    <property type="entry name" value="Sig_transdc_His_kin_internal"/>
</dbReference>
<sequence length="598" mass="69201">MELFKMGLNYKILKKNRLSSIRQRLIAIILMVTVVSLLSLVVVSYAALHSMEKNKTEATLKLSLKQMTEHMDEAYFSMVRITQQMKEGGTIGSLLTDYMSQENAYYIYKTKRELSKELVNISFPNSSVNFAGYYDPYNKACLFDENMMLDNYNLKDAPVLISAGDDCLRGLGLSKCKSSNGLVISMLGEDAFRHKKLYTYVETKVNVEEYLEDSDLGSKKVLPFVLLQLDASQVIQYTSSGDFKTGEVLRIDDDFDSDKSFTGMKDGYFIVAQKSKIGYTNVFAVKEQLYRREIYQWRNRIFFILLLSIVMFYLSVLTIYRLIYRPLQLFGEEIEQAGQGNLDGVDYAFGVREFDKLMQQFSNMKKQIKQLLVDVENEEKMRSKTEVEKLMYQINPHFLLNTLNSVQWMAQIKKQKDISDFISSLIFLLSYNLGKQAKTATFRTELEFLRQYVNLQKMRYDFELDLQVEEGDYLDQPTIRLLFQPLVENAIRHGLGNTGMIYIRLFKDEKMGYVVITIKDNGKGLTVEQLERINRPFEYTSDGTEENDGVGLRYVRSMLDSFYDGRALLTINSELNKGTKVTILLPLEENNDKGIDRR</sequence>
<feature type="coiled-coil region" evidence="14">
    <location>
        <begin position="354"/>
        <end position="388"/>
    </location>
</feature>
<dbReference type="AlphaFoldDB" id="A0A7M2RGX7"/>
<dbReference type="GO" id="GO:0005886">
    <property type="term" value="C:plasma membrane"/>
    <property type="evidence" value="ECO:0007669"/>
    <property type="project" value="UniProtKB-SubCell"/>
</dbReference>
<evidence type="ECO:0000256" key="4">
    <source>
        <dbReference type="ARBA" id="ARBA00022475"/>
    </source>
</evidence>
<keyword evidence="11 15" id="KW-1133">Transmembrane helix</keyword>
<dbReference type="Gene3D" id="3.30.565.10">
    <property type="entry name" value="Histidine kinase-like ATPase, C-terminal domain"/>
    <property type="match status" value="1"/>
</dbReference>
<dbReference type="Pfam" id="PF02518">
    <property type="entry name" value="HATPase_c"/>
    <property type="match status" value="1"/>
</dbReference>
<comment type="subcellular location">
    <subcellularLocation>
        <location evidence="2">Cell membrane</location>
        <topology evidence="2">Multi-pass membrane protein</topology>
    </subcellularLocation>
</comment>
<dbReference type="SUPFAM" id="SSF55874">
    <property type="entry name" value="ATPase domain of HSP90 chaperone/DNA topoisomerase II/histidine kinase"/>
    <property type="match status" value="1"/>
</dbReference>
<evidence type="ECO:0000256" key="1">
    <source>
        <dbReference type="ARBA" id="ARBA00000085"/>
    </source>
</evidence>
<dbReference type="InterPro" id="IPR003594">
    <property type="entry name" value="HATPase_dom"/>
</dbReference>
<feature type="domain" description="Histidine kinase" evidence="16">
    <location>
        <begin position="475"/>
        <end position="589"/>
    </location>
</feature>
<keyword evidence="13 15" id="KW-0472">Membrane</keyword>
<keyword evidence="10" id="KW-0067">ATP-binding</keyword>
<keyword evidence="5" id="KW-0597">Phosphoprotein</keyword>
<dbReference type="PRINTS" id="PR00344">
    <property type="entry name" value="BCTRLSENSOR"/>
</dbReference>
<name>A0A7M2RGX7_9FIRM</name>
<evidence type="ECO:0000313" key="17">
    <source>
        <dbReference type="EMBL" id="QOV18590.1"/>
    </source>
</evidence>
<evidence type="ECO:0000256" key="8">
    <source>
        <dbReference type="ARBA" id="ARBA00022741"/>
    </source>
</evidence>
<dbReference type="KEGG" id="bliq:INP51_11300"/>
<dbReference type="InterPro" id="IPR036890">
    <property type="entry name" value="HATPase_C_sf"/>
</dbReference>
<keyword evidence="14" id="KW-0175">Coiled coil</keyword>
<dbReference type="InterPro" id="IPR050640">
    <property type="entry name" value="Bact_2-comp_sensor_kinase"/>
</dbReference>
<dbReference type="EMBL" id="CP063304">
    <property type="protein sequence ID" value="QOV18590.1"/>
    <property type="molecule type" value="Genomic_DNA"/>
</dbReference>
<evidence type="ECO:0000256" key="15">
    <source>
        <dbReference type="SAM" id="Phobius"/>
    </source>
</evidence>
<keyword evidence="18" id="KW-1185">Reference proteome</keyword>
<reference evidence="17 18" key="1">
    <citation type="submission" date="2020-10" db="EMBL/GenBank/DDBJ databases">
        <title>Blautia liquoris sp.nov., isolated from the mud in a fermentation cellar used for the production of Chinese strong-flavoured liquor.</title>
        <authorList>
            <person name="Lu L."/>
        </authorList>
    </citation>
    <scope>NUCLEOTIDE SEQUENCE [LARGE SCALE GENOMIC DNA]</scope>
    <source>
        <strain evidence="17 18">LZLJ-3</strain>
    </source>
</reference>
<dbReference type="Pfam" id="PF06580">
    <property type="entry name" value="His_kinase"/>
    <property type="match status" value="1"/>
</dbReference>
<evidence type="ECO:0000259" key="16">
    <source>
        <dbReference type="PROSITE" id="PS50109"/>
    </source>
</evidence>
<keyword evidence="6" id="KW-0808">Transferase</keyword>
<dbReference type="GO" id="GO:0005524">
    <property type="term" value="F:ATP binding"/>
    <property type="evidence" value="ECO:0007669"/>
    <property type="project" value="UniProtKB-KW"/>
</dbReference>